<reference evidence="2 3" key="1">
    <citation type="submission" date="2018-06" db="EMBL/GenBank/DDBJ databases">
        <title>Genome conservation of Clostridium tetani.</title>
        <authorList>
            <person name="Bruggemann H."/>
            <person name="Popoff M.R."/>
        </authorList>
    </citation>
    <scope>NUCLEOTIDE SEQUENCE [LARGE SCALE GENOMIC DNA]</scope>
    <source>
        <strain evidence="2 3">2017.061</strain>
    </source>
</reference>
<dbReference type="AlphaFoldDB" id="A0A4Q0VFD4"/>
<feature type="transmembrane region" description="Helical" evidence="1">
    <location>
        <begin position="92"/>
        <end position="113"/>
    </location>
</feature>
<organism evidence="2 3">
    <name type="scientific">Clostridium tetani</name>
    <dbReference type="NCBI Taxonomy" id="1513"/>
    <lineage>
        <taxon>Bacteria</taxon>
        <taxon>Bacillati</taxon>
        <taxon>Bacillota</taxon>
        <taxon>Clostridia</taxon>
        <taxon>Eubacteriales</taxon>
        <taxon>Clostridiaceae</taxon>
        <taxon>Clostridium</taxon>
    </lineage>
</organism>
<evidence type="ECO:0000313" key="3">
    <source>
        <dbReference type="Proteomes" id="UP000290921"/>
    </source>
</evidence>
<keyword evidence="1" id="KW-0812">Transmembrane</keyword>
<dbReference type="RefSeq" id="WP_129029712.1">
    <property type="nucleotide sequence ID" value="NZ_AP026806.1"/>
</dbReference>
<dbReference type="Proteomes" id="UP000290921">
    <property type="component" value="Unassembled WGS sequence"/>
</dbReference>
<feature type="transmembrane region" description="Helical" evidence="1">
    <location>
        <begin position="12"/>
        <end position="30"/>
    </location>
</feature>
<sequence length="184" mass="21210">MSTIKKNTTLIVLLEKISVITITIILAYITHYYKFNIFAFKEKESLFSNILSFVSILLGIVITMATLFLGYSNKQVVKKIKAKSADKLMFRYFLVPIITGIIASIGSIYFALISGEEVLTNLVELKLTIFYIIILSIFFLSTIRVFFLMLMILKDVFEEDINKQEDESRINKDIEVNFDNDVFK</sequence>
<comment type="caution">
    <text evidence="2">The sequence shown here is derived from an EMBL/GenBank/DDBJ whole genome shotgun (WGS) entry which is preliminary data.</text>
</comment>
<feature type="transmembrane region" description="Helical" evidence="1">
    <location>
        <begin position="50"/>
        <end position="71"/>
    </location>
</feature>
<feature type="transmembrane region" description="Helical" evidence="1">
    <location>
        <begin position="128"/>
        <end position="153"/>
    </location>
</feature>
<keyword evidence="1" id="KW-0472">Membrane</keyword>
<gene>
    <name evidence="2" type="ORF">DP130_01755</name>
</gene>
<proteinExistence type="predicted"/>
<evidence type="ECO:0000313" key="2">
    <source>
        <dbReference type="EMBL" id="RXI50715.1"/>
    </source>
</evidence>
<keyword evidence="1" id="KW-1133">Transmembrane helix</keyword>
<accession>A0A4Q0VFD4</accession>
<protein>
    <submittedName>
        <fullName evidence="2">Uncharacterized protein</fullName>
    </submittedName>
</protein>
<evidence type="ECO:0000256" key="1">
    <source>
        <dbReference type="SAM" id="Phobius"/>
    </source>
</evidence>
<name>A0A4Q0VFD4_CLOTA</name>
<dbReference type="EMBL" id="QMAP01000001">
    <property type="protein sequence ID" value="RXI50715.1"/>
    <property type="molecule type" value="Genomic_DNA"/>
</dbReference>